<reference evidence="1 2" key="1">
    <citation type="submission" date="2023-07" db="EMBL/GenBank/DDBJ databases">
        <title>Sorghum-associated microbial communities from plants grown in Nebraska, USA.</title>
        <authorList>
            <person name="Schachtman D."/>
        </authorList>
    </citation>
    <scope>NUCLEOTIDE SEQUENCE [LARGE SCALE GENOMIC DNA]</scope>
    <source>
        <strain evidence="1 2">BE57</strain>
    </source>
</reference>
<accession>A0ABU1R0G6</accession>
<evidence type="ECO:0000313" key="2">
    <source>
        <dbReference type="Proteomes" id="UP001264980"/>
    </source>
</evidence>
<gene>
    <name evidence="1" type="ORF">J2W84_003949</name>
</gene>
<organism evidence="1 2">
    <name type="scientific">Dyadobacter fermentans</name>
    <dbReference type="NCBI Taxonomy" id="94254"/>
    <lineage>
        <taxon>Bacteria</taxon>
        <taxon>Pseudomonadati</taxon>
        <taxon>Bacteroidota</taxon>
        <taxon>Cytophagia</taxon>
        <taxon>Cytophagales</taxon>
        <taxon>Spirosomataceae</taxon>
        <taxon>Dyadobacter</taxon>
    </lineage>
</organism>
<keyword evidence="2" id="KW-1185">Reference proteome</keyword>
<name>A0ABU1R0G6_9BACT</name>
<evidence type="ECO:0000313" key="1">
    <source>
        <dbReference type="EMBL" id="MDR6806901.1"/>
    </source>
</evidence>
<dbReference type="RefSeq" id="WP_309986430.1">
    <property type="nucleotide sequence ID" value="NZ_JAVDTI010000003.1"/>
</dbReference>
<comment type="caution">
    <text evidence="1">The sequence shown here is derived from an EMBL/GenBank/DDBJ whole genome shotgun (WGS) entry which is preliminary data.</text>
</comment>
<proteinExistence type="predicted"/>
<evidence type="ECO:0008006" key="3">
    <source>
        <dbReference type="Google" id="ProtNLM"/>
    </source>
</evidence>
<dbReference type="EMBL" id="JAVDTI010000003">
    <property type="protein sequence ID" value="MDR6806901.1"/>
    <property type="molecule type" value="Genomic_DNA"/>
</dbReference>
<dbReference type="Proteomes" id="UP001264980">
    <property type="component" value="Unassembled WGS sequence"/>
</dbReference>
<protein>
    <recommendedName>
        <fullName evidence="3">Lipoprotein</fullName>
    </recommendedName>
</protein>
<sequence>MSLSSVVLTAMAFSCQDHHIPDPDPVANCELVDGSSRAFPCEFQITKLEFLRNKTDKVVRTFMPGDSTVALPINASERYVWGSMHAYIQMIYRVRVHVKRIAAASIQPQGGYELIPYRLSPDVPPGFPFPPLWDDYIGGPYGLNPPSATAAHPLDMSMPIGETRSYVVTLELMFDTESQGGQYFGDHLIGVTNNTTALTLLGAPYNYHRLRDIHEAKIRFKPQLDCEAGAQCY</sequence>